<sequence length="179" mass="20254">MSFTCGCNSTEQPKEPQFKKSKYFEDIAASFAINTKHQTLYAHYSWLVEARRDIPKNAVIEAELHNPADFAKPIKAPAIELKAQDGEAAWSNRRFYVLSPRLETLNCGLHPVKLTIYKDESKKTILGTHENAILSRINTQYCMKDEFMEKMREAAKNAEWKSVRAEGSKIQDGAGSPDA</sequence>
<name>A0A9P6MQV5_9FUNG</name>
<evidence type="ECO:0000313" key="2">
    <source>
        <dbReference type="EMBL" id="KAG0009472.1"/>
    </source>
</evidence>
<evidence type="ECO:0000256" key="1">
    <source>
        <dbReference type="SAM" id="MobiDB-lite"/>
    </source>
</evidence>
<organism evidence="2 3">
    <name type="scientific">Entomortierella chlamydospora</name>
    <dbReference type="NCBI Taxonomy" id="101097"/>
    <lineage>
        <taxon>Eukaryota</taxon>
        <taxon>Fungi</taxon>
        <taxon>Fungi incertae sedis</taxon>
        <taxon>Mucoromycota</taxon>
        <taxon>Mortierellomycotina</taxon>
        <taxon>Mortierellomycetes</taxon>
        <taxon>Mortierellales</taxon>
        <taxon>Mortierellaceae</taxon>
        <taxon>Entomortierella</taxon>
    </lineage>
</organism>
<protein>
    <submittedName>
        <fullName evidence="2">Uncharacterized protein</fullName>
    </submittedName>
</protein>
<accession>A0A9P6MQV5</accession>
<gene>
    <name evidence="2" type="ORF">BGZ80_002354</name>
</gene>
<dbReference type="Proteomes" id="UP000703661">
    <property type="component" value="Unassembled WGS sequence"/>
</dbReference>
<dbReference type="AlphaFoldDB" id="A0A9P6MQV5"/>
<reference evidence="2" key="1">
    <citation type="journal article" date="2020" name="Fungal Divers.">
        <title>Resolving the Mortierellaceae phylogeny through synthesis of multi-gene phylogenetics and phylogenomics.</title>
        <authorList>
            <person name="Vandepol N."/>
            <person name="Liber J."/>
            <person name="Desiro A."/>
            <person name="Na H."/>
            <person name="Kennedy M."/>
            <person name="Barry K."/>
            <person name="Grigoriev I.V."/>
            <person name="Miller A.N."/>
            <person name="O'Donnell K."/>
            <person name="Stajich J.E."/>
            <person name="Bonito G."/>
        </authorList>
    </citation>
    <scope>NUCLEOTIDE SEQUENCE</scope>
    <source>
        <strain evidence="2">NRRL 2769</strain>
    </source>
</reference>
<comment type="caution">
    <text evidence="2">The sequence shown here is derived from an EMBL/GenBank/DDBJ whole genome shotgun (WGS) entry which is preliminary data.</text>
</comment>
<dbReference type="EMBL" id="JAAAID010001578">
    <property type="protein sequence ID" value="KAG0009472.1"/>
    <property type="molecule type" value="Genomic_DNA"/>
</dbReference>
<feature type="compositionally biased region" description="Basic and acidic residues" evidence="1">
    <location>
        <begin position="158"/>
        <end position="169"/>
    </location>
</feature>
<feature type="region of interest" description="Disordered" evidence="1">
    <location>
        <begin position="158"/>
        <end position="179"/>
    </location>
</feature>
<evidence type="ECO:0000313" key="3">
    <source>
        <dbReference type="Proteomes" id="UP000703661"/>
    </source>
</evidence>
<proteinExistence type="predicted"/>
<keyword evidence="3" id="KW-1185">Reference proteome</keyword>